<dbReference type="GO" id="GO:0015379">
    <property type="term" value="F:potassium:chloride symporter activity"/>
    <property type="evidence" value="ECO:0007669"/>
    <property type="project" value="InterPro"/>
</dbReference>
<organism evidence="11 12">
    <name type="scientific">Qiania dongpingensis</name>
    <dbReference type="NCBI Taxonomy" id="2763669"/>
    <lineage>
        <taxon>Bacteria</taxon>
        <taxon>Bacillati</taxon>
        <taxon>Bacillota</taxon>
        <taxon>Clostridia</taxon>
        <taxon>Lachnospirales</taxon>
        <taxon>Lachnospiraceae</taxon>
        <taxon>Qiania</taxon>
    </lineage>
</organism>
<dbReference type="PANTHER" id="PTHR32024:SF1">
    <property type="entry name" value="KTR SYSTEM POTASSIUM UPTAKE PROTEIN B"/>
    <property type="match status" value="1"/>
</dbReference>
<dbReference type="InterPro" id="IPR004772">
    <property type="entry name" value="TrkH"/>
</dbReference>
<evidence type="ECO:0000256" key="10">
    <source>
        <dbReference type="SAM" id="Phobius"/>
    </source>
</evidence>
<keyword evidence="9 10" id="KW-0472">Membrane</keyword>
<keyword evidence="8" id="KW-0406">Ion transport</keyword>
<evidence type="ECO:0000256" key="2">
    <source>
        <dbReference type="ARBA" id="ARBA00022448"/>
    </source>
</evidence>
<evidence type="ECO:0000256" key="9">
    <source>
        <dbReference type="ARBA" id="ARBA00023136"/>
    </source>
</evidence>
<feature type="transmembrane region" description="Helical" evidence="10">
    <location>
        <begin position="240"/>
        <end position="261"/>
    </location>
</feature>
<evidence type="ECO:0000256" key="4">
    <source>
        <dbReference type="ARBA" id="ARBA00022538"/>
    </source>
</evidence>
<feature type="transmembrane region" description="Helical" evidence="10">
    <location>
        <begin position="19"/>
        <end position="40"/>
    </location>
</feature>
<evidence type="ECO:0000256" key="3">
    <source>
        <dbReference type="ARBA" id="ARBA00022475"/>
    </source>
</evidence>
<evidence type="ECO:0000256" key="1">
    <source>
        <dbReference type="ARBA" id="ARBA00004651"/>
    </source>
</evidence>
<keyword evidence="7 10" id="KW-1133">Transmembrane helix</keyword>
<evidence type="ECO:0000256" key="8">
    <source>
        <dbReference type="ARBA" id="ARBA00023065"/>
    </source>
</evidence>
<comment type="subcellular location">
    <subcellularLocation>
        <location evidence="1">Cell membrane</location>
        <topology evidence="1">Multi-pass membrane protein</topology>
    </subcellularLocation>
</comment>
<proteinExistence type="predicted"/>
<dbReference type="Pfam" id="PF02386">
    <property type="entry name" value="TrkH"/>
    <property type="match status" value="1"/>
</dbReference>
<dbReference type="InterPro" id="IPR003445">
    <property type="entry name" value="Cat_transpt"/>
</dbReference>
<keyword evidence="3" id="KW-1003">Cell membrane</keyword>
<keyword evidence="5 10" id="KW-0812">Transmembrane</keyword>
<feature type="transmembrane region" description="Helical" evidence="10">
    <location>
        <begin position="310"/>
        <end position="342"/>
    </location>
</feature>
<dbReference type="AlphaFoldDB" id="A0A7G9G0G9"/>
<dbReference type="GO" id="GO:0005886">
    <property type="term" value="C:plasma membrane"/>
    <property type="evidence" value="ECO:0007669"/>
    <property type="project" value="UniProtKB-SubCell"/>
</dbReference>
<protein>
    <submittedName>
        <fullName evidence="11">Potassium transporter KtrB</fullName>
    </submittedName>
</protein>
<keyword evidence="2" id="KW-0813">Transport</keyword>
<dbReference type="EMBL" id="CP060634">
    <property type="protein sequence ID" value="QNM04301.1"/>
    <property type="molecule type" value="Genomic_DNA"/>
</dbReference>
<sequence length="460" mass="49255">MVEQEIHPKEKRGLTTTRIIALGFAAAILVGAVLLMFPFASADGTWTNPIDALFTATTSICVTGLVTVVTASHWSVLGQFIIMLLAQLGGLGVITVAMCVLVIIGKRITLKDRMLIQETYNMDTLSGLVKLIIRIAKGTFLLEGIGAVLYAIVFIPEFGFFQGLWKSIFNAVSAFCNAGMDIVGDTSLRAYAGNPIINFTTMLLIIFGGLGFVVWWNVLKAWKERKEKKRGFAAGLSLHSKLVLIMTAILIFGGALFFFLFEYNNPKTIGNMNFGEKAMASLFQSVTTRTAGFETIPQAGLTEGSTLLTIILMIIGGSPAGTAGGIKTTTVGILILMVLSTIQGKKDTEFMDRRISADAGRTALTVTMLALTVVLSASVLLFATDGLGFQDTLFEVASAMGTVGLTRGITSSLTGAGKLILVCVMYIGRIGPVTLALALALKRKGKKQNRMLPEERILIG</sequence>
<keyword evidence="4" id="KW-0633">Potassium transport</keyword>
<reference evidence="11 12" key="1">
    <citation type="submission" date="2020-08" db="EMBL/GenBank/DDBJ databases">
        <authorList>
            <person name="Liu C."/>
            <person name="Sun Q."/>
        </authorList>
    </citation>
    <scope>NUCLEOTIDE SEQUENCE [LARGE SCALE GENOMIC DNA]</scope>
    <source>
        <strain evidence="11 12">NSJ-38</strain>
    </source>
</reference>
<feature type="transmembrane region" description="Helical" evidence="10">
    <location>
        <begin position="140"/>
        <end position="161"/>
    </location>
</feature>
<evidence type="ECO:0000256" key="7">
    <source>
        <dbReference type="ARBA" id="ARBA00022989"/>
    </source>
</evidence>
<feature type="transmembrane region" description="Helical" evidence="10">
    <location>
        <begin position="363"/>
        <end position="383"/>
    </location>
</feature>
<accession>A0A7G9G0G9</accession>
<dbReference type="KEGG" id="qdo:H9Q78_07280"/>
<feature type="transmembrane region" description="Helical" evidence="10">
    <location>
        <begin position="80"/>
        <end position="104"/>
    </location>
</feature>
<gene>
    <name evidence="11" type="ORF">H9Q78_07280</name>
</gene>
<dbReference type="RefSeq" id="WP_249300564.1">
    <property type="nucleotide sequence ID" value="NZ_CP060634.1"/>
</dbReference>
<evidence type="ECO:0000313" key="12">
    <source>
        <dbReference type="Proteomes" id="UP000515823"/>
    </source>
</evidence>
<keyword evidence="6" id="KW-0630">Potassium</keyword>
<dbReference type="NCBIfam" id="TIGR00933">
    <property type="entry name" value="2a38"/>
    <property type="match status" value="1"/>
</dbReference>
<evidence type="ECO:0000256" key="5">
    <source>
        <dbReference type="ARBA" id="ARBA00022692"/>
    </source>
</evidence>
<evidence type="ECO:0000256" key="6">
    <source>
        <dbReference type="ARBA" id="ARBA00022958"/>
    </source>
</evidence>
<dbReference type="PANTHER" id="PTHR32024">
    <property type="entry name" value="TRK SYSTEM POTASSIUM UPTAKE PROTEIN TRKG-RELATED"/>
    <property type="match status" value="1"/>
</dbReference>
<evidence type="ECO:0000313" key="11">
    <source>
        <dbReference type="EMBL" id="QNM04301.1"/>
    </source>
</evidence>
<feature type="transmembrane region" description="Helical" evidence="10">
    <location>
        <begin position="196"/>
        <end position="219"/>
    </location>
</feature>
<name>A0A7G9G0G9_9FIRM</name>
<dbReference type="Proteomes" id="UP000515823">
    <property type="component" value="Chromosome"/>
</dbReference>
<keyword evidence="12" id="KW-1185">Reference proteome</keyword>
<feature type="transmembrane region" description="Helical" evidence="10">
    <location>
        <begin position="419"/>
        <end position="441"/>
    </location>
</feature>